<name>A0A226QTE0_9BACL</name>
<dbReference type="Proteomes" id="UP000198394">
    <property type="component" value="Unassembled WGS sequence"/>
</dbReference>
<comment type="caution">
    <text evidence="1">The sequence shown here is derived from an EMBL/GenBank/DDBJ whole genome shotgun (WGS) entry which is preliminary data.</text>
</comment>
<reference evidence="1 2" key="1">
    <citation type="submission" date="2017-04" db="EMBL/GenBank/DDBJ databases">
        <title>The genome sequence of Parageobacillus galactosidasius DSM 18751.</title>
        <authorList>
            <person name="Ramaloko W.T."/>
            <person name="Koen N."/>
            <person name="Polliack S."/>
            <person name="Aliyu H."/>
            <person name="Lebre P."/>
            <person name="Mohr T."/>
            <person name="Oswald F."/>
            <person name="Zwick M."/>
            <person name="Neumann A."/>
            <person name="Syldatk C."/>
            <person name="Cowan D."/>
            <person name="De Maayer P."/>
        </authorList>
    </citation>
    <scope>NUCLEOTIDE SEQUENCE [LARGE SCALE GENOMIC DNA]</scope>
    <source>
        <strain evidence="1 2">DSM 18751</strain>
    </source>
</reference>
<protein>
    <submittedName>
        <fullName evidence="1">Uncharacterized protein</fullName>
    </submittedName>
</protein>
<dbReference type="AlphaFoldDB" id="A0A226QTE0"/>
<gene>
    <name evidence="1" type="ORF">B9L23_08335</name>
</gene>
<keyword evidence="2" id="KW-1185">Reference proteome</keyword>
<dbReference type="EMBL" id="NDYL01000001">
    <property type="protein sequence ID" value="OXB94860.1"/>
    <property type="molecule type" value="Genomic_DNA"/>
</dbReference>
<organism evidence="1 2">
    <name type="scientific">Parageobacillus galactosidasius</name>
    <dbReference type="NCBI Taxonomy" id="883812"/>
    <lineage>
        <taxon>Bacteria</taxon>
        <taxon>Bacillati</taxon>
        <taxon>Bacillota</taxon>
        <taxon>Bacilli</taxon>
        <taxon>Bacillales</taxon>
        <taxon>Anoxybacillaceae</taxon>
        <taxon>Parageobacillus</taxon>
    </lineage>
</organism>
<evidence type="ECO:0000313" key="1">
    <source>
        <dbReference type="EMBL" id="OXB94860.1"/>
    </source>
</evidence>
<proteinExistence type="predicted"/>
<evidence type="ECO:0000313" key="2">
    <source>
        <dbReference type="Proteomes" id="UP000198394"/>
    </source>
</evidence>
<dbReference type="RefSeq" id="WP_089097315.1">
    <property type="nucleotide sequence ID" value="NZ_NDYL01000001.1"/>
</dbReference>
<accession>A0A226QTE0</accession>
<sequence>MPTYKINAFQLARCTYLVEADCPEDAIGCVGSKEHSTLIHQEILDEFVDEYGMSFEQAKTLGIDVERIRSEYNFDANFEHIEAIESIEVVKE</sequence>